<feature type="signal peptide" evidence="2">
    <location>
        <begin position="1"/>
        <end position="21"/>
    </location>
</feature>
<dbReference type="PANTHER" id="PTHR34220:SF7">
    <property type="entry name" value="SENSOR HISTIDINE KINASE YPDA"/>
    <property type="match status" value="1"/>
</dbReference>
<dbReference type="PANTHER" id="PTHR34220">
    <property type="entry name" value="SENSOR HISTIDINE KINASE YPDA"/>
    <property type="match status" value="1"/>
</dbReference>
<evidence type="ECO:0000313" key="5">
    <source>
        <dbReference type="Proteomes" id="UP000661715"/>
    </source>
</evidence>
<name>A0ABR7USP1_9FLAO</name>
<feature type="transmembrane region" description="Helical" evidence="1">
    <location>
        <begin position="333"/>
        <end position="351"/>
    </location>
</feature>
<feature type="transmembrane region" description="Helical" evidence="1">
    <location>
        <begin position="434"/>
        <end position="454"/>
    </location>
</feature>
<reference evidence="4 5" key="1">
    <citation type="journal article" date="2020" name="Microbiol. Res.">
        <title>Flavobacterium pokkalii sp. nov., a novel plant growth promoting native rhizobacteria isolated from pokkali rice grown in coastal saline affected agricultural regions of southern India, Kerala.</title>
        <authorList>
            <person name="Menon R.R."/>
            <person name="Kumari S."/>
            <person name="Viver T."/>
            <person name="Rameshkumar N."/>
        </authorList>
    </citation>
    <scope>NUCLEOTIDE SEQUENCE [LARGE SCALE GENOMIC DNA]</scope>
    <source>
        <strain evidence="4 5">L1I52</strain>
    </source>
</reference>
<dbReference type="Proteomes" id="UP000661715">
    <property type="component" value="Unassembled WGS sequence"/>
</dbReference>
<feature type="domain" description="Signal transduction histidine kinase internal region" evidence="3">
    <location>
        <begin position="479"/>
        <end position="558"/>
    </location>
</feature>
<evidence type="ECO:0000313" key="4">
    <source>
        <dbReference type="EMBL" id="MBD0725407.1"/>
    </source>
</evidence>
<evidence type="ECO:0000259" key="3">
    <source>
        <dbReference type="Pfam" id="PF06580"/>
    </source>
</evidence>
<gene>
    <name evidence="4" type="ORF">B6A10_09470</name>
</gene>
<protein>
    <recommendedName>
        <fullName evidence="3">Signal transduction histidine kinase internal region domain-containing protein</fullName>
    </recommendedName>
</protein>
<comment type="caution">
    <text evidence="4">The sequence shown here is derived from an EMBL/GenBank/DDBJ whole genome shotgun (WGS) entry which is preliminary data.</text>
</comment>
<dbReference type="Pfam" id="PF06580">
    <property type="entry name" value="His_kinase"/>
    <property type="match status" value="1"/>
</dbReference>
<evidence type="ECO:0000256" key="1">
    <source>
        <dbReference type="SAM" id="Phobius"/>
    </source>
</evidence>
<feature type="chain" id="PRO_5045840374" description="Signal transduction histidine kinase internal region domain-containing protein" evidence="2">
    <location>
        <begin position="22"/>
        <end position="666"/>
    </location>
</feature>
<proteinExistence type="predicted"/>
<keyword evidence="2" id="KW-0732">Signal</keyword>
<dbReference type="InterPro" id="IPR050640">
    <property type="entry name" value="Bact_2-comp_sensor_kinase"/>
</dbReference>
<organism evidence="4 5">
    <name type="scientific">Flavobacterium pokkalii</name>
    <dbReference type="NCBI Taxonomy" id="1940408"/>
    <lineage>
        <taxon>Bacteria</taxon>
        <taxon>Pseudomonadati</taxon>
        <taxon>Bacteroidota</taxon>
        <taxon>Flavobacteriia</taxon>
        <taxon>Flavobacteriales</taxon>
        <taxon>Flavobacteriaceae</taxon>
        <taxon>Flavobacterium</taxon>
    </lineage>
</organism>
<dbReference type="InterPro" id="IPR010559">
    <property type="entry name" value="Sig_transdc_His_kin_internal"/>
</dbReference>
<keyword evidence="1" id="KW-1133">Transmembrane helix</keyword>
<dbReference type="EMBL" id="NASZ01000013">
    <property type="protein sequence ID" value="MBD0725407.1"/>
    <property type="molecule type" value="Genomic_DNA"/>
</dbReference>
<keyword evidence="1" id="KW-0472">Membrane</keyword>
<keyword evidence="5" id="KW-1185">Reference proteome</keyword>
<dbReference type="Gene3D" id="3.30.565.10">
    <property type="entry name" value="Histidine kinase-like ATPase, C-terminal domain"/>
    <property type="match status" value="1"/>
</dbReference>
<accession>A0ABR7USP1</accession>
<dbReference type="InterPro" id="IPR036890">
    <property type="entry name" value="HATPase_C_sf"/>
</dbReference>
<keyword evidence="1" id="KW-0812">Transmembrane</keyword>
<feature type="transmembrane region" description="Helical" evidence="1">
    <location>
        <begin position="363"/>
        <end position="388"/>
    </location>
</feature>
<sequence>MKKLIALILILVVTSSIFVSKNDTSLNINIANDKSKNPNQYNKNWEYVKDRLFDGETEIVYKREGPILISLKYASKQDSLIVNEIIRELRTVIPNKTIDYFDNFTGVSVDIAFRNGYNEKYKGISLWDLLRSTTELGFYKSSGVDNRLESEKHIWYLMPPKVDSERNIDYRLPNEIGTITREVFDSKSQNIYKPISISFDINKEISYNERKTYIQYELLRSLCYIQDANFIPVVYGKENVNSVFRSARDNPENSKFTDSDKFLLQKLYSDDFIEQFETYMYANYPWRYASSFTNKKMHEFKVWGIIIGEGIIVFILMFSFFQNRKFRYNYLNYLFSIFIILMAFISFSNFHKLMTDFRVFVSWWNALFSLLVAPILFALLISFVLWGLEKISLKRNESFSYQLIIKVIFTFISFIAPLTLIFLESDREGFFEFILPYVFFSAALAIGRGLLLYLNHFSASLVKEKDVELSRLREAKAEAEFKTLQSQINPHFLYNALNSIAGLAHIDADKTEKMALSLSDLFRHSINRKGAKVNTLGDELSLVQNYLEIEQIRFGDRLDFSIDVDAELLTIEIPRFILQPLVENAIKHGISKIEGHGKILLKVSKKDNGILISVQDNGPNFPEGLVSGHGLQTVYDLLKFSYAEKAEMSWHNEPQKEIIIRINAIL</sequence>
<feature type="transmembrane region" description="Helical" evidence="1">
    <location>
        <begin position="400"/>
        <end position="422"/>
    </location>
</feature>
<evidence type="ECO:0000256" key="2">
    <source>
        <dbReference type="SAM" id="SignalP"/>
    </source>
</evidence>
<dbReference type="SUPFAM" id="SSF55874">
    <property type="entry name" value="ATPase domain of HSP90 chaperone/DNA topoisomerase II/histidine kinase"/>
    <property type="match status" value="1"/>
</dbReference>
<feature type="transmembrane region" description="Helical" evidence="1">
    <location>
        <begin position="302"/>
        <end position="321"/>
    </location>
</feature>
<dbReference type="RefSeq" id="WP_188220686.1">
    <property type="nucleotide sequence ID" value="NZ_NASZ01000013.1"/>
</dbReference>